<organism evidence="6 7">
    <name type="scientific">Frankia umida</name>
    <dbReference type="NCBI Taxonomy" id="573489"/>
    <lineage>
        <taxon>Bacteria</taxon>
        <taxon>Bacillati</taxon>
        <taxon>Actinomycetota</taxon>
        <taxon>Actinomycetes</taxon>
        <taxon>Frankiales</taxon>
        <taxon>Frankiaceae</taxon>
        <taxon>Frankia</taxon>
    </lineage>
</organism>
<evidence type="ECO:0000256" key="2">
    <source>
        <dbReference type="ARBA" id="ARBA00023125"/>
    </source>
</evidence>
<proteinExistence type="predicted"/>
<dbReference type="EMBL" id="JALKFT010000012">
    <property type="protein sequence ID" value="MCK9876791.1"/>
    <property type="molecule type" value="Genomic_DNA"/>
</dbReference>
<dbReference type="Pfam" id="PF00196">
    <property type="entry name" value="GerE"/>
    <property type="match status" value="1"/>
</dbReference>
<evidence type="ECO:0000259" key="5">
    <source>
        <dbReference type="PROSITE" id="PS50043"/>
    </source>
</evidence>
<keyword evidence="3" id="KW-0804">Transcription</keyword>
<keyword evidence="2" id="KW-0238">DNA-binding</keyword>
<dbReference type="InterPro" id="IPR016032">
    <property type="entry name" value="Sig_transdc_resp-reg_C-effctor"/>
</dbReference>
<name>A0ABT0JZ31_9ACTN</name>
<dbReference type="PROSITE" id="PS50043">
    <property type="entry name" value="HTH_LUXR_2"/>
    <property type="match status" value="1"/>
</dbReference>
<comment type="caution">
    <text evidence="6">The sequence shown here is derived from an EMBL/GenBank/DDBJ whole genome shotgun (WGS) entry which is preliminary data.</text>
</comment>
<dbReference type="InterPro" id="IPR036388">
    <property type="entry name" value="WH-like_DNA-bd_sf"/>
</dbReference>
<feature type="domain" description="HTH luxR-type" evidence="5">
    <location>
        <begin position="198"/>
        <end position="263"/>
    </location>
</feature>
<dbReference type="RefSeq" id="WP_248825076.1">
    <property type="nucleotide sequence ID" value="NZ_JALKFT010000012.1"/>
</dbReference>
<dbReference type="PRINTS" id="PR00038">
    <property type="entry name" value="HTHLUXR"/>
</dbReference>
<evidence type="ECO:0000256" key="3">
    <source>
        <dbReference type="ARBA" id="ARBA00023163"/>
    </source>
</evidence>
<feature type="region of interest" description="Disordered" evidence="4">
    <location>
        <begin position="260"/>
        <end position="300"/>
    </location>
</feature>
<evidence type="ECO:0000256" key="4">
    <source>
        <dbReference type="SAM" id="MobiDB-lite"/>
    </source>
</evidence>
<dbReference type="InterPro" id="IPR000792">
    <property type="entry name" value="Tscrpt_reg_LuxR_C"/>
</dbReference>
<feature type="compositionally biased region" description="Low complexity" evidence="4">
    <location>
        <begin position="261"/>
        <end position="289"/>
    </location>
</feature>
<protein>
    <submittedName>
        <fullName evidence="6">Helix-turn-helix transcriptional regulator</fullName>
    </submittedName>
</protein>
<keyword evidence="7" id="KW-1185">Reference proteome</keyword>
<dbReference type="PANTHER" id="PTHR44688:SF16">
    <property type="entry name" value="DNA-BINDING TRANSCRIPTIONAL ACTIVATOR DEVR_DOSR"/>
    <property type="match status" value="1"/>
</dbReference>
<dbReference type="PANTHER" id="PTHR44688">
    <property type="entry name" value="DNA-BINDING TRANSCRIPTIONAL ACTIVATOR DEVR_DOSR"/>
    <property type="match status" value="1"/>
</dbReference>
<evidence type="ECO:0000256" key="1">
    <source>
        <dbReference type="ARBA" id="ARBA00023015"/>
    </source>
</evidence>
<dbReference type="SMART" id="SM00421">
    <property type="entry name" value="HTH_LUXR"/>
    <property type="match status" value="1"/>
</dbReference>
<reference evidence="6 7" key="1">
    <citation type="submission" date="2022-04" db="EMBL/GenBank/DDBJ databases">
        <title>Genome diversity in the genus Frankia.</title>
        <authorList>
            <person name="Carlos-Shanley C."/>
            <person name="Hahn D."/>
        </authorList>
    </citation>
    <scope>NUCLEOTIDE SEQUENCE [LARGE SCALE GENOMIC DNA]</scope>
    <source>
        <strain evidence="6 7">Ag45/Mut15</strain>
    </source>
</reference>
<dbReference type="SUPFAM" id="SSF46894">
    <property type="entry name" value="C-terminal effector domain of the bipartite response regulators"/>
    <property type="match status" value="1"/>
</dbReference>
<keyword evidence="1" id="KW-0805">Transcription regulation</keyword>
<dbReference type="CDD" id="cd06170">
    <property type="entry name" value="LuxR_C_like"/>
    <property type="match status" value="1"/>
</dbReference>
<gene>
    <name evidence="6" type="ORF">MXD59_13550</name>
</gene>
<dbReference type="Gene3D" id="1.10.10.10">
    <property type="entry name" value="Winged helix-like DNA-binding domain superfamily/Winged helix DNA-binding domain"/>
    <property type="match status" value="1"/>
</dbReference>
<sequence length="300" mass="31782">MSGATTKKDLRDVLELVRVLHADGPGGELPTPALAHLARMVGCDSASYCRVDHASRRVLSAVITPACDELSGSAAFAAVLGQHPAFIAHRNRQLRSGTSVALTDLVDGAALRDLPIYADFYRPRQMCDQLLSLVTIGRRQGSVLVFNRSRHGFSSRTRELLDLASPLICQAIAQRARLATLTTALRDAQRHGAATDHAADRLAVLTPREREVAACLADGLGDRDIARALGISPRTVQKHLEQMYRKLGLTSRAALVAAMRTPTPSTPSTPSTPTGAPLAPGGAPPTLAGRDTDPLASDAA</sequence>
<evidence type="ECO:0000313" key="7">
    <source>
        <dbReference type="Proteomes" id="UP001201873"/>
    </source>
</evidence>
<accession>A0ABT0JZ31</accession>
<dbReference type="Proteomes" id="UP001201873">
    <property type="component" value="Unassembled WGS sequence"/>
</dbReference>
<evidence type="ECO:0000313" key="6">
    <source>
        <dbReference type="EMBL" id="MCK9876791.1"/>
    </source>
</evidence>